<gene>
    <name evidence="1" type="ORF">SELMODRAFT_117058</name>
</gene>
<proteinExistence type="predicted"/>
<keyword evidence="2" id="KW-1185">Reference proteome</keyword>
<dbReference type="FunCoup" id="D8SHH2">
    <property type="interactions" value="998"/>
</dbReference>
<dbReference type="PANTHER" id="PTHR35124">
    <property type="entry name" value="CYTOCHROME P450 FAMILY PROTEIN"/>
    <property type="match status" value="1"/>
</dbReference>
<dbReference type="EMBL" id="GL377620">
    <property type="protein sequence ID" value="EFJ16003.1"/>
    <property type="molecule type" value="Genomic_DNA"/>
</dbReference>
<accession>D8SHH2</accession>
<organism evidence="2">
    <name type="scientific">Selaginella moellendorffii</name>
    <name type="common">Spikemoss</name>
    <dbReference type="NCBI Taxonomy" id="88036"/>
    <lineage>
        <taxon>Eukaryota</taxon>
        <taxon>Viridiplantae</taxon>
        <taxon>Streptophyta</taxon>
        <taxon>Embryophyta</taxon>
        <taxon>Tracheophyta</taxon>
        <taxon>Lycopodiopsida</taxon>
        <taxon>Selaginellales</taxon>
        <taxon>Selaginellaceae</taxon>
        <taxon>Selaginella</taxon>
    </lineage>
</organism>
<dbReference type="Proteomes" id="UP000001514">
    <property type="component" value="Unassembled WGS sequence"/>
</dbReference>
<evidence type="ECO:0000313" key="1">
    <source>
        <dbReference type="EMBL" id="EFJ16003.1"/>
    </source>
</evidence>
<dbReference type="HOGENOM" id="CLU_023547_0_0_1"/>
<dbReference type="PANTHER" id="PTHR35124:SF4">
    <property type="entry name" value="CALCINEURIN-LIKE PHOSPHOESTERASE DOMAIN-CONTAINING PROTEIN"/>
    <property type="match status" value="1"/>
</dbReference>
<dbReference type="AlphaFoldDB" id="D8SHH2"/>
<protein>
    <submittedName>
        <fullName evidence="1">Uncharacterized protein</fullName>
    </submittedName>
</protein>
<name>D8SHH2_SELML</name>
<sequence>MLTRDLIFPSQLKGLPTSSSVLYSSSEVILQRVSENGTKECHNITTRAAYFFGLPMPGNEGPITMSTGVVHKFWIVSYAADGRRRCRGGDFYETDLSGHKWKSRPPITDYGNGSYLVELKVDKGFEGNYTLKAILLYSNFHGMDKNPEPWALETQVFQLQIHFVNNKIQRPSPLPLCTSKSLKSAKTWLGKWTRMKFDESCKLDEEGRYRCLPDDEQCDDSQCSGALERLESNGWVYSAHCKFRIWSFSDAWKCLDGKKLFFWGDSNHRDTVRNLVNFVLGHNIEIPLMTRTFTLNVTNPSNPKQQVRLFQVFNGHSDSQKNYMGLKSLSVKEYRELVKEEFFRGGQPDAVILNSGLHDGHAWKRTQDFAIAAEIASYFWWSLLGGDGCKARIVIRNTIATAGHARASPSNPQKMAAFNSILSDEFGRRLKSLENLMFVDNFDMTFPWHYNHDCSDGTHYGVEPSLSPWMDRVGHFNFVDLMLVHVLLTGICL</sequence>
<reference evidence="1 2" key="1">
    <citation type="journal article" date="2011" name="Science">
        <title>The Selaginella genome identifies genetic changes associated with the evolution of vascular plants.</title>
        <authorList>
            <person name="Banks J.A."/>
            <person name="Nishiyama T."/>
            <person name="Hasebe M."/>
            <person name="Bowman J.L."/>
            <person name="Gribskov M."/>
            <person name="dePamphilis C."/>
            <person name="Albert V.A."/>
            <person name="Aono N."/>
            <person name="Aoyama T."/>
            <person name="Ambrose B.A."/>
            <person name="Ashton N.W."/>
            <person name="Axtell M.J."/>
            <person name="Barker E."/>
            <person name="Barker M.S."/>
            <person name="Bennetzen J.L."/>
            <person name="Bonawitz N.D."/>
            <person name="Chapple C."/>
            <person name="Cheng C."/>
            <person name="Correa L.G."/>
            <person name="Dacre M."/>
            <person name="DeBarry J."/>
            <person name="Dreyer I."/>
            <person name="Elias M."/>
            <person name="Engstrom E.M."/>
            <person name="Estelle M."/>
            <person name="Feng L."/>
            <person name="Finet C."/>
            <person name="Floyd S.K."/>
            <person name="Frommer W.B."/>
            <person name="Fujita T."/>
            <person name="Gramzow L."/>
            <person name="Gutensohn M."/>
            <person name="Harholt J."/>
            <person name="Hattori M."/>
            <person name="Heyl A."/>
            <person name="Hirai T."/>
            <person name="Hiwatashi Y."/>
            <person name="Ishikawa M."/>
            <person name="Iwata M."/>
            <person name="Karol K.G."/>
            <person name="Koehler B."/>
            <person name="Kolukisaoglu U."/>
            <person name="Kubo M."/>
            <person name="Kurata T."/>
            <person name="Lalonde S."/>
            <person name="Li K."/>
            <person name="Li Y."/>
            <person name="Litt A."/>
            <person name="Lyons E."/>
            <person name="Manning G."/>
            <person name="Maruyama T."/>
            <person name="Michael T.P."/>
            <person name="Mikami K."/>
            <person name="Miyazaki S."/>
            <person name="Morinaga S."/>
            <person name="Murata T."/>
            <person name="Mueller-Roeber B."/>
            <person name="Nelson D.R."/>
            <person name="Obara M."/>
            <person name="Oguri Y."/>
            <person name="Olmstead R.G."/>
            <person name="Onodera N."/>
            <person name="Petersen B.L."/>
            <person name="Pils B."/>
            <person name="Prigge M."/>
            <person name="Rensing S.A."/>
            <person name="Riano-Pachon D.M."/>
            <person name="Roberts A.W."/>
            <person name="Sato Y."/>
            <person name="Scheller H.V."/>
            <person name="Schulz B."/>
            <person name="Schulz C."/>
            <person name="Shakirov E.V."/>
            <person name="Shibagaki N."/>
            <person name="Shinohara N."/>
            <person name="Shippen D.E."/>
            <person name="Soerensen I."/>
            <person name="Sotooka R."/>
            <person name="Sugimoto N."/>
            <person name="Sugita M."/>
            <person name="Sumikawa N."/>
            <person name="Tanurdzic M."/>
            <person name="Theissen G."/>
            <person name="Ulvskov P."/>
            <person name="Wakazuki S."/>
            <person name="Weng J.K."/>
            <person name="Willats W.W."/>
            <person name="Wipf D."/>
            <person name="Wolf P.G."/>
            <person name="Yang L."/>
            <person name="Zimmer A.D."/>
            <person name="Zhu Q."/>
            <person name="Mitros T."/>
            <person name="Hellsten U."/>
            <person name="Loque D."/>
            <person name="Otillar R."/>
            <person name="Salamov A."/>
            <person name="Schmutz J."/>
            <person name="Shapiro H."/>
            <person name="Lindquist E."/>
            <person name="Lucas S."/>
            <person name="Rokhsar D."/>
            <person name="Grigoriev I.V."/>
        </authorList>
    </citation>
    <scope>NUCLEOTIDE SEQUENCE [LARGE SCALE GENOMIC DNA]</scope>
</reference>
<dbReference type="InParanoid" id="D8SHH2"/>
<evidence type="ECO:0000313" key="2">
    <source>
        <dbReference type="Proteomes" id="UP000001514"/>
    </source>
</evidence>
<dbReference type="KEGG" id="smo:SELMODRAFT_117058"/>
<dbReference type="OrthoDB" id="2015909at2759"/>
<dbReference type="eggNOG" id="ENOG502QTKM">
    <property type="taxonomic scope" value="Eukaryota"/>
</dbReference>
<dbReference type="Gramene" id="EFJ16003">
    <property type="protein sequence ID" value="EFJ16003"/>
    <property type="gene ID" value="SELMODRAFT_117058"/>
</dbReference>